<accession>A0A1V5ZS55</accession>
<organism evidence="1">
    <name type="scientific">candidate division CPR1 bacterium ADurb.Bin160</name>
    <dbReference type="NCBI Taxonomy" id="1852826"/>
    <lineage>
        <taxon>Bacteria</taxon>
        <taxon>candidate division CPR1</taxon>
    </lineage>
</organism>
<reference evidence="1" key="1">
    <citation type="submission" date="2017-02" db="EMBL/GenBank/DDBJ databases">
        <title>Delving into the versatile metabolic prowess of the omnipresent phylum Bacteroidetes.</title>
        <authorList>
            <person name="Nobu M.K."/>
            <person name="Mei R."/>
            <person name="Narihiro T."/>
            <person name="Kuroda K."/>
            <person name="Liu W.-T."/>
        </authorList>
    </citation>
    <scope>NUCLEOTIDE SEQUENCE</scope>
    <source>
        <strain evidence="1">ADurb.Bin160</strain>
    </source>
</reference>
<gene>
    <name evidence="1" type="ORF">BWY04_00101</name>
</gene>
<dbReference type="AlphaFoldDB" id="A0A1V5ZS55"/>
<sequence length="71" mass="8107">MAKKRQESLQADSVSILIYDPNNGQIKASINYPSFDPNNYNDVYMLKPLGIDESFIVDNDTYMDVPIYIIS</sequence>
<protein>
    <submittedName>
        <fullName evidence="1">Uncharacterized protein</fullName>
    </submittedName>
</protein>
<dbReference type="SUPFAM" id="SSF56601">
    <property type="entry name" value="beta-lactamase/transpeptidase-like"/>
    <property type="match status" value="1"/>
</dbReference>
<proteinExistence type="predicted"/>
<dbReference type="Gene3D" id="3.40.710.10">
    <property type="entry name" value="DD-peptidase/beta-lactamase superfamily"/>
    <property type="match status" value="1"/>
</dbReference>
<comment type="caution">
    <text evidence="1">The sequence shown here is derived from an EMBL/GenBank/DDBJ whole genome shotgun (WGS) entry which is preliminary data.</text>
</comment>
<evidence type="ECO:0000313" key="1">
    <source>
        <dbReference type="EMBL" id="OQB42664.1"/>
    </source>
</evidence>
<dbReference type="Proteomes" id="UP000485621">
    <property type="component" value="Unassembled WGS sequence"/>
</dbReference>
<name>A0A1V5ZS55_9BACT</name>
<dbReference type="InterPro" id="IPR012338">
    <property type="entry name" value="Beta-lactam/transpept-like"/>
</dbReference>
<dbReference type="EMBL" id="MWDB01000001">
    <property type="protein sequence ID" value="OQB42664.1"/>
    <property type="molecule type" value="Genomic_DNA"/>
</dbReference>